<evidence type="ECO:0000256" key="1">
    <source>
        <dbReference type="ARBA" id="ARBA00022490"/>
    </source>
</evidence>
<dbReference type="PANTHER" id="PTHR39190:SF1">
    <property type="entry name" value="FLAGELLAR ASSEMBLY FACTOR FLIW"/>
    <property type="match status" value="1"/>
</dbReference>
<dbReference type="Pfam" id="PF02623">
    <property type="entry name" value="FliW"/>
    <property type="match status" value="1"/>
</dbReference>
<sequence>MKIQTKIFGEVEIADNKIITFDKGIIGFPELKHFTMLHDEEKGSSAGIRYLQSIEEPGFAMPVMDPLLVNPEYDPEVDDELLTGVGTLTPENILVMVTVTVPSDLTKMTVNLQGPFVINVEERKACQIILEGNQYPVKFPIYDILKTRKAGE</sequence>
<dbReference type="Proteomes" id="UP000476055">
    <property type="component" value="Unassembled WGS sequence"/>
</dbReference>
<evidence type="ECO:0000256" key="2">
    <source>
        <dbReference type="ARBA" id="ARBA00022795"/>
    </source>
</evidence>
<keyword evidence="6" id="KW-0969">Cilium</keyword>
<keyword evidence="6" id="KW-0966">Cell projection</keyword>
<evidence type="ECO:0000313" key="7">
    <source>
        <dbReference type="Proteomes" id="UP000476055"/>
    </source>
</evidence>
<name>A0A6L5YKC8_9FIRM</name>
<comment type="subcellular location">
    <subcellularLocation>
        <location evidence="5">Cytoplasm</location>
    </subcellularLocation>
</comment>
<keyword evidence="6" id="KW-0282">Flagellum</keyword>
<comment type="similarity">
    <text evidence="5">Belongs to the FliW family.</text>
</comment>
<evidence type="ECO:0000256" key="5">
    <source>
        <dbReference type="HAMAP-Rule" id="MF_01185"/>
    </source>
</evidence>
<keyword evidence="2 5" id="KW-1005">Bacterial flagellum biogenesis</keyword>
<keyword evidence="1 5" id="KW-0963">Cytoplasm</keyword>
<evidence type="ECO:0000256" key="3">
    <source>
        <dbReference type="ARBA" id="ARBA00022845"/>
    </source>
</evidence>
<dbReference type="Gene3D" id="2.30.290.10">
    <property type="entry name" value="BH3618-like"/>
    <property type="match status" value="1"/>
</dbReference>
<dbReference type="GO" id="GO:0006417">
    <property type="term" value="P:regulation of translation"/>
    <property type="evidence" value="ECO:0007669"/>
    <property type="project" value="UniProtKB-KW"/>
</dbReference>
<gene>
    <name evidence="5" type="primary">fliW</name>
    <name evidence="6" type="ORF">FYJ59_11515</name>
</gene>
<dbReference type="InterPro" id="IPR003775">
    <property type="entry name" value="Flagellar_assembly_factor_FliW"/>
</dbReference>
<dbReference type="EMBL" id="VUMU01000016">
    <property type="protein sequence ID" value="MST58856.1"/>
    <property type="molecule type" value="Genomic_DNA"/>
</dbReference>
<dbReference type="HAMAP" id="MF_01185">
    <property type="entry name" value="FliW"/>
    <property type="match status" value="1"/>
</dbReference>
<protein>
    <recommendedName>
        <fullName evidence="5">Flagellar assembly factor FliW</fullName>
    </recommendedName>
</protein>
<dbReference type="AlphaFoldDB" id="A0A6L5YKC8"/>
<keyword evidence="3 5" id="KW-0810">Translation regulation</keyword>
<proteinExistence type="inferred from homology"/>
<keyword evidence="7" id="KW-1185">Reference proteome</keyword>
<dbReference type="GO" id="GO:0044780">
    <property type="term" value="P:bacterial-type flagellum assembly"/>
    <property type="evidence" value="ECO:0007669"/>
    <property type="project" value="UniProtKB-UniRule"/>
</dbReference>
<evidence type="ECO:0000313" key="6">
    <source>
        <dbReference type="EMBL" id="MST58856.1"/>
    </source>
</evidence>
<comment type="function">
    <text evidence="5">Acts as an anti-CsrA protein, binds CsrA and prevents it from repressing translation of its target genes, one of which is flagellin. Binds to flagellin and participates in the assembly of the flagellum.</text>
</comment>
<dbReference type="PANTHER" id="PTHR39190">
    <property type="entry name" value="FLAGELLAR ASSEMBLY FACTOR FLIW"/>
    <property type="match status" value="1"/>
</dbReference>
<dbReference type="InterPro" id="IPR024046">
    <property type="entry name" value="Flagellar_assmbl_FliW_dom_sf"/>
</dbReference>
<dbReference type="RefSeq" id="WP_154497409.1">
    <property type="nucleotide sequence ID" value="NZ_VUMU01000016.1"/>
</dbReference>
<evidence type="ECO:0000256" key="4">
    <source>
        <dbReference type="ARBA" id="ARBA00023186"/>
    </source>
</evidence>
<keyword evidence="4 5" id="KW-0143">Chaperone</keyword>
<reference evidence="6 7" key="1">
    <citation type="submission" date="2019-08" db="EMBL/GenBank/DDBJ databases">
        <title>In-depth cultivation of the pig gut microbiome towards novel bacterial diversity and tailored functional studies.</title>
        <authorList>
            <person name="Wylensek D."/>
            <person name="Hitch T.C.A."/>
            <person name="Clavel T."/>
        </authorList>
    </citation>
    <scope>NUCLEOTIDE SEQUENCE [LARGE SCALE GENOMIC DNA]</scope>
    <source>
        <strain evidence="6 7">WCA3-601-WT-6H</strain>
    </source>
</reference>
<dbReference type="SUPFAM" id="SSF141457">
    <property type="entry name" value="BH3618-like"/>
    <property type="match status" value="1"/>
</dbReference>
<accession>A0A6L5YKC8</accession>
<organism evidence="6 7">
    <name type="scientific">Waltera intestinalis</name>
    <dbReference type="NCBI Taxonomy" id="2606635"/>
    <lineage>
        <taxon>Bacteria</taxon>
        <taxon>Bacillati</taxon>
        <taxon>Bacillota</taxon>
        <taxon>Clostridia</taxon>
        <taxon>Lachnospirales</taxon>
        <taxon>Lachnospiraceae</taxon>
        <taxon>Waltera</taxon>
    </lineage>
</organism>
<dbReference type="GO" id="GO:0005737">
    <property type="term" value="C:cytoplasm"/>
    <property type="evidence" value="ECO:0007669"/>
    <property type="project" value="UniProtKB-SubCell"/>
</dbReference>
<comment type="subunit">
    <text evidence="5">Interacts with translational regulator CsrA and flagellin(s).</text>
</comment>
<comment type="caution">
    <text evidence="6">The sequence shown here is derived from an EMBL/GenBank/DDBJ whole genome shotgun (WGS) entry which is preliminary data.</text>
</comment>